<proteinExistence type="predicted"/>
<evidence type="ECO:0000313" key="2">
    <source>
        <dbReference type="EnsemblProtists" id="HpaP813631"/>
    </source>
</evidence>
<feature type="region of interest" description="Disordered" evidence="1">
    <location>
        <begin position="47"/>
        <end position="76"/>
    </location>
</feature>
<dbReference type="AlphaFoldDB" id="M4C3G4"/>
<name>M4C3G4_HYAAE</name>
<evidence type="ECO:0000313" key="3">
    <source>
        <dbReference type="Proteomes" id="UP000011713"/>
    </source>
</evidence>
<reference evidence="3" key="1">
    <citation type="journal article" date="2010" name="Science">
        <title>Signatures of adaptation to obligate biotrophy in the Hyaloperonospora arabidopsidis genome.</title>
        <authorList>
            <person name="Baxter L."/>
            <person name="Tripathy S."/>
            <person name="Ishaque N."/>
            <person name="Boot N."/>
            <person name="Cabral A."/>
            <person name="Kemen E."/>
            <person name="Thines M."/>
            <person name="Ah-Fong A."/>
            <person name="Anderson R."/>
            <person name="Badejoko W."/>
            <person name="Bittner-Eddy P."/>
            <person name="Boore J.L."/>
            <person name="Chibucos M.C."/>
            <person name="Coates M."/>
            <person name="Dehal P."/>
            <person name="Delehaunty K."/>
            <person name="Dong S."/>
            <person name="Downton P."/>
            <person name="Dumas B."/>
            <person name="Fabro G."/>
            <person name="Fronick C."/>
            <person name="Fuerstenberg S.I."/>
            <person name="Fulton L."/>
            <person name="Gaulin E."/>
            <person name="Govers F."/>
            <person name="Hughes L."/>
            <person name="Humphray S."/>
            <person name="Jiang R.H."/>
            <person name="Judelson H."/>
            <person name="Kamoun S."/>
            <person name="Kyung K."/>
            <person name="Meijer H."/>
            <person name="Minx P."/>
            <person name="Morris P."/>
            <person name="Nelson J."/>
            <person name="Phuntumart V."/>
            <person name="Qutob D."/>
            <person name="Rehmany A."/>
            <person name="Rougon-Cardoso A."/>
            <person name="Ryden P."/>
            <person name="Torto-Alalibo T."/>
            <person name="Studholme D."/>
            <person name="Wang Y."/>
            <person name="Win J."/>
            <person name="Wood J."/>
            <person name="Clifton S.W."/>
            <person name="Rogers J."/>
            <person name="Van den Ackerveken G."/>
            <person name="Jones J.D."/>
            <person name="McDowell J.M."/>
            <person name="Beynon J."/>
            <person name="Tyler B.M."/>
        </authorList>
    </citation>
    <scope>NUCLEOTIDE SEQUENCE [LARGE SCALE GENOMIC DNA]</scope>
    <source>
        <strain evidence="3">Emoy2</strain>
    </source>
</reference>
<keyword evidence="3" id="KW-1185">Reference proteome</keyword>
<protein>
    <submittedName>
        <fullName evidence="2">Uncharacterized protein</fullName>
    </submittedName>
</protein>
<dbReference type="Proteomes" id="UP000011713">
    <property type="component" value="Unassembled WGS sequence"/>
</dbReference>
<organism evidence="2 3">
    <name type="scientific">Hyaloperonospora arabidopsidis (strain Emoy2)</name>
    <name type="common">Downy mildew agent</name>
    <name type="synonym">Peronospora arabidopsidis</name>
    <dbReference type="NCBI Taxonomy" id="559515"/>
    <lineage>
        <taxon>Eukaryota</taxon>
        <taxon>Sar</taxon>
        <taxon>Stramenopiles</taxon>
        <taxon>Oomycota</taxon>
        <taxon>Peronosporomycetes</taxon>
        <taxon>Peronosporales</taxon>
        <taxon>Peronosporaceae</taxon>
        <taxon>Hyaloperonospora</taxon>
    </lineage>
</organism>
<evidence type="ECO:0000256" key="1">
    <source>
        <dbReference type="SAM" id="MobiDB-lite"/>
    </source>
</evidence>
<dbReference type="EnsemblProtists" id="HpaT813631">
    <property type="protein sequence ID" value="HpaP813631"/>
    <property type="gene ID" value="HpaG813631"/>
</dbReference>
<dbReference type="VEuPathDB" id="FungiDB:HpaG813631"/>
<dbReference type="EMBL" id="ABWE02002669">
    <property type="status" value="NOT_ANNOTATED_CDS"/>
    <property type="molecule type" value="Genomic_DNA"/>
</dbReference>
<accession>M4C3G4</accession>
<dbReference type="InParanoid" id="M4C3G4"/>
<reference evidence="2" key="2">
    <citation type="submission" date="2015-06" db="UniProtKB">
        <authorList>
            <consortium name="EnsemblProtists"/>
        </authorList>
    </citation>
    <scope>IDENTIFICATION</scope>
    <source>
        <strain evidence="2">Emoy2</strain>
    </source>
</reference>
<dbReference type="HOGENOM" id="CLU_2659824_0_0_1"/>
<sequence length="76" mass="8012">MSAAKGNGSSPVHIVLRDNVPISNLSAKGSKNEPIIDSWWKVLATKPSNQSETPAKASTAKQQPSNPYIKAVNAPS</sequence>